<dbReference type="AlphaFoldDB" id="A0A1F5VXX9"/>
<reference evidence="1 2" key="1">
    <citation type="journal article" date="2016" name="Nat. Commun.">
        <title>Thousands of microbial genomes shed light on interconnected biogeochemical processes in an aquifer system.</title>
        <authorList>
            <person name="Anantharaman K."/>
            <person name="Brown C.T."/>
            <person name="Hug L.A."/>
            <person name="Sharon I."/>
            <person name="Castelle C.J."/>
            <person name="Probst A.J."/>
            <person name="Thomas B.C."/>
            <person name="Singh A."/>
            <person name="Wilkins M.J."/>
            <person name="Karaoz U."/>
            <person name="Brodie E.L."/>
            <person name="Williams K.H."/>
            <person name="Hubbard S.S."/>
            <person name="Banfield J.F."/>
        </authorList>
    </citation>
    <scope>NUCLEOTIDE SEQUENCE [LARGE SCALE GENOMIC DNA]</scope>
</reference>
<protein>
    <submittedName>
        <fullName evidence="1">Uncharacterized protein</fullName>
    </submittedName>
</protein>
<evidence type="ECO:0000313" key="1">
    <source>
        <dbReference type="EMBL" id="OGF68326.1"/>
    </source>
</evidence>
<comment type="caution">
    <text evidence="1">The sequence shown here is derived from an EMBL/GenBank/DDBJ whole genome shotgun (WGS) entry which is preliminary data.</text>
</comment>
<dbReference type="Proteomes" id="UP000178943">
    <property type="component" value="Unassembled WGS sequence"/>
</dbReference>
<gene>
    <name evidence="1" type="ORF">A2Y62_10280</name>
</gene>
<name>A0A1F5VXX9_9BACT</name>
<sequence length="465" mass="53721">MSKYAFHSYFTLLLLFLFAFFTILASTGFCIEQKTYAINDLLVPSKIGHDDFIQYAIEEKVLKNEFKIYEIGDIIVCFYQRKIDNVIIEKDFLNYQFDRKTGALLKKLLHWRMDLVHLPPITLSSNEANYLALSTVSGAFQAEVLWSNLYIISPESDVYPLAQPTHNPCWIIRLQVNGNQRIDIYDAVTHEFLGNGIVPPEKGFSLSGPQYSNPCSGVWDSWYLNAEYWFVQLGYPTTATAWPRKKDLQSNVENPEVVLFYELAHGNSSTFVNGCPDGENYEFTYAWDIEEWLLNSPKKSFAFIGSCEGLCYITDNTFSYEFRKGSNENTATVGYCGMSTSHCDVCWSYSISWQSSLFNYMYNKYQVKTAFDRAGADYPWCVEDPACMRFAGDETHLVPVKQFLLIQKATPHLKLDWYPPNISRILYTQSMQEPFQLLFDGVTPSTYHFNALTDNNNYYYLFELQ</sequence>
<organism evidence="1 2">
    <name type="scientific">Candidatus Fischerbacteria bacterium RBG_13_37_8</name>
    <dbReference type="NCBI Taxonomy" id="1817863"/>
    <lineage>
        <taxon>Bacteria</taxon>
        <taxon>Candidatus Fischeribacteriota</taxon>
    </lineage>
</organism>
<dbReference type="STRING" id="1817863.A2Y62_10280"/>
<evidence type="ECO:0000313" key="2">
    <source>
        <dbReference type="Proteomes" id="UP000178943"/>
    </source>
</evidence>
<proteinExistence type="predicted"/>
<accession>A0A1F5VXX9</accession>
<dbReference type="EMBL" id="MFGW01000001">
    <property type="protein sequence ID" value="OGF68326.1"/>
    <property type="molecule type" value="Genomic_DNA"/>
</dbReference>